<dbReference type="GO" id="GO:0009279">
    <property type="term" value="C:cell outer membrane"/>
    <property type="evidence" value="ECO:0007669"/>
    <property type="project" value="UniProtKB-SubCell"/>
</dbReference>
<gene>
    <name evidence="6" type="primary">oar</name>
    <name evidence="6" type="ORF">GCM10017044_12030</name>
</gene>
<dbReference type="Proteomes" id="UP000630923">
    <property type="component" value="Unassembled WGS sequence"/>
</dbReference>
<evidence type="ECO:0000256" key="4">
    <source>
        <dbReference type="SAM" id="SignalP"/>
    </source>
</evidence>
<evidence type="ECO:0000259" key="5">
    <source>
        <dbReference type="Pfam" id="PF25183"/>
    </source>
</evidence>
<dbReference type="SUPFAM" id="SSF49464">
    <property type="entry name" value="Carboxypeptidase regulatory domain-like"/>
    <property type="match status" value="1"/>
</dbReference>
<proteinExistence type="predicted"/>
<dbReference type="Pfam" id="PF25183">
    <property type="entry name" value="OMP_b-brl_4"/>
    <property type="match status" value="2"/>
</dbReference>
<evidence type="ECO:0000256" key="2">
    <source>
        <dbReference type="ARBA" id="ARBA00023136"/>
    </source>
</evidence>
<feature type="chain" id="PRO_5037461392" evidence="4">
    <location>
        <begin position="27"/>
        <end position="1065"/>
    </location>
</feature>
<dbReference type="Gene3D" id="2.40.170.20">
    <property type="entry name" value="TonB-dependent receptor, beta-barrel domain"/>
    <property type="match status" value="1"/>
</dbReference>
<feature type="signal peptide" evidence="4">
    <location>
        <begin position="1"/>
        <end position="26"/>
    </location>
</feature>
<evidence type="ECO:0000256" key="3">
    <source>
        <dbReference type="ARBA" id="ARBA00023237"/>
    </source>
</evidence>
<keyword evidence="3" id="KW-0998">Cell outer membrane</keyword>
<organism evidence="6 7">
    <name type="scientific">Kordiimonas sediminis</name>
    <dbReference type="NCBI Taxonomy" id="1735581"/>
    <lineage>
        <taxon>Bacteria</taxon>
        <taxon>Pseudomonadati</taxon>
        <taxon>Pseudomonadota</taxon>
        <taxon>Alphaproteobacteria</taxon>
        <taxon>Kordiimonadales</taxon>
        <taxon>Kordiimonadaceae</taxon>
        <taxon>Kordiimonas</taxon>
    </lineage>
</organism>
<sequence length="1065" mass="117048">MKRSLKAYMLSGVAAACLLASSPIVAQETSSSIRGQVIDQSGQALAGVTVQVTHVPSGSVRTFETNNQGVFYARGLRVGGPYIVKLADGSEYRANTVEGLELLLGQVASVSLIAGMGDIEEISVTARAIVADVAPGPNATFNLTDLENAPAINRDIKDVVRMDPRVFIDESNSDAIQCVGGNPRFNSLTVDGVGLNDNFGLNSNGYPTERVPFSFDAIQQVAVEMAPFDVEYGAFTGCNINAVTKSGTNDFHGGAFFDYTNDSLRGETVDGVKYDNGDYSQKRYGAHLGGPIIEDKLFFFASYEKLEGAQLFNRRPSESTVTQAELDQIAEIAQRVYGYEVGAIVPSLPVEDEKILAKIDWNINDQHRLALVYNYNDGFSIAESDGDNNEFEFSKHYYERGSKLKAYSGQLFSDWTDNFSTEVRVSYTDLDGRQNSRANGEFGEVRITTANDIDVYLGNDDSRQANDMYYKIWNYKAAGNYQLDDHAITFGLERAELEVYNLFVQHTLGEYRFDSIADFEAGIPDRVYYGNAGGTNNPIDAAGTIAYNINTVYLQDEYTFPSGDLTVTAGLRYDWYSSNALPRENPAFVARNGFSNATNLDGEDLVLPRFAFRWDANETLQVRGGIGLYSGGNPNVWLTNNYQQDGFTQIQVNYRDYSEDFTLFDEATANGGTPIKDVPLRGVEDVAAGSSNTGVNAMDPNFKIPTQLKVALGATWEFDAGEFGDGYVLQADILYSKMRNPATIIDTTLVEVGTAPDGRPTFFSLNKADADCAADPGSNPFGCNRWFNSDYVLTNTKGGSSKVFSVSLAKTHEDLGINWNVGYAYTDAKDVNPMTSSVAFSNYAGVAVSNPNNPGSGTTNWEIKHRFTANVSWAKEFWDDNETRVSMFASLQSGRPYSFTFSDMGGAFNGGLSEFGDAVDDRHLLYVPTGADDPLVTFADGFDTNAFFAYLNEQGLMDYAGQIAPRNGHRSDWWGKIDLRLSQEIPAPFEGHKMNAYMVIKNLTNLIDSDWGVMKHAGYFGHINVVEAEIEGGKYVYSDFNARDPQTIQLAPSKWEILLGVNYKF</sequence>
<dbReference type="InterPro" id="IPR008969">
    <property type="entry name" value="CarboxyPept-like_regulatory"/>
</dbReference>
<keyword evidence="2" id="KW-0472">Membrane</keyword>
<evidence type="ECO:0000313" key="7">
    <source>
        <dbReference type="Proteomes" id="UP000630923"/>
    </source>
</evidence>
<dbReference type="Pfam" id="PF13620">
    <property type="entry name" value="CarboxypepD_reg"/>
    <property type="match status" value="1"/>
</dbReference>
<dbReference type="InterPro" id="IPR036942">
    <property type="entry name" value="Beta-barrel_TonB_sf"/>
</dbReference>
<keyword evidence="7" id="KW-1185">Reference proteome</keyword>
<dbReference type="InterPro" id="IPR057601">
    <property type="entry name" value="Oar-like_b-barrel"/>
</dbReference>
<evidence type="ECO:0000256" key="1">
    <source>
        <dbReference type="ARBA" id="ARBA00004442"/>
    </source>
</evidence>
<reference evidence="6" key="1">
    <citation type="journal article" date="2014" name="Int. J. Syst. Evol. Microbiol.">
        <title>Complete genome sequence of Corynebacterium casei LMG S-19264T (=DSM 44701T), isolated from a smear-ripened cheese.</title>
        <authorList>
            <consortium name="US DOE Joint Genome Institute (JGI-PGF)"/>
            <person name="Walter F."/>
            <person name="Albersmeier A."/>
            <person name="Kalinowski J."/>
            <person name="Ruckert C."/>
        </authorList>
    </citation>
    <scope>NUCLEOTIDE SEQUENCE</scope>
    <source>
        <strain evidence="6">KCTC 42590</strain>
    </source>
</reference>
<protein>
    <submittedName>
        <fullName evidence="6">Oar protein</fullName>
    </submittedName>
</protein>
<dbReference type="InterPro" id="IPR037066">
    <property type="entry name" value="Plug_dom_sf"/>
</dbReference>
<dbReference type="SUPFAM" id="SSF56935">
    <property type="entry name" value="Porins"/>
    <property type="match status" value="1"/>
</dbReference>
<accession>A0A919AQW9</accession>
<comment type="caution">
    <text evidence="6">The sequence shown here is derived from an EMBL/GenBank/DDBJ whole genome shotgun (WGS) entry which is preliminary data.</text>
</comment>
<dbReference type="EMBL" id="BNCI01000001">
    <property type="protein sequence ID" value="GHF19070.1"/>
    <property type="molecule type" value="Genomic_DNA"/>
</dbReference>
<keyword evidence="4" id="KW-0732">Signal</keyword>
<feature type="domain" description="TonB-dependent transporter Oar-like beta-barrel" evidence="5">
    <location>
        <begin position="243"/>
        <end position="309"/>
    </location>
</feature>
<dbReference type="AlphaFoldDB" id="A0A919AQW9"/>
<reference evidence="6" key="2">
    <citation type="submission" date="2020-09" db="EMBL/GenBank/DDBJ databases">
        <authorList>
            <person name="Sun Q."/>
            <person name="Kim S."/>
        </authorList>
    </citation>
    <scope>NUCLEOTIDE SEQUENCE</scope>
    <source>
        <strain evidence="6">KCTC 42590</strain>
    </source>
</reference>
<dbReference type="PROSITE" id="PS51257">
    <property type="entry name" value="PROKAR_LIPOPROTEIN"/>
    <property type="match status" value="1"/>
</dbReference>
<feature type="domain" description="TonB-dependent transporter Oar-like beta-barrel" evidence="5">
    <location>
        <begin position="351"/>
        <end position="1005"/>
    </location>
</feature>
<comment type="subcellular location">
    <subcellularLocation>
        <location evidence="1">Cell outer membrane</location>
    </subcellularLocation>
</comment>
<dbReference type="Gene3D" id="2.170.130.10">
    <property type="entry name" value="TonB-dependent receptor, plug domain"/>
    <property type="match status" value="1"/>
</dbReference>
<name>A0A919AQW9_9PROT</name>
<evidence type="ECO:0000313" key="6">
    <source>
        <dbReference type="EMBL" id="GHF19070.1"/>
    </source>
</evidence>